<feature type="transmembrane region" description="Helical" evidence="1">
    <location>
        <begin position="1643"/>
        <end position="1659"/>
    </location>
</feature>
<feature type="transmembrane region" description="Helical" evidence="1">
    <location>
        <begin position="1457"/>
        <end position="1477"/>
    </location>
</feature>
<dbReference type="GO" id="GO:0016747">
    <property type="term" value="F:acyltransferase activity, transferring groups other than amino-acyl groups"/>
    <property type="evidence" value="ECO:0007669"/>
    <property type="project" value="InterPro"/>
</dbReference>
<dbReference type="Pfam" id="PF19040">
    <property type="entry name" value="SGNH"/>
    <property type="match status" value="3"/>
</dbReference>
<feature type="transmembrane region" description="Helical" evidence="1">
    <location>
        <begin position="1394"/>
        <end position="1410"/>
    </location>
</feature>
<gene>
    <name evidence="4" type="ORF">CAUJ_LOCUS8596</name>
</gene>
<feature type="domain" description="SGNH" evidence="3">
    <location>
        <begin position="1825"/>
        <end position="2060"/>
    </location>
</feature>
<sequence length="2067" mass="237391">MGKPEDQKKKRDDLQGLRGCAIGAVLLFHFFPDHFPNGYVGVDQFFVLSGFLMCMLLQKSQTMSRRQLVLNFYWRRLKRILPLYLLCLLGILLALYVFFPNSSVDANLRTAPWALFFASNRPKSTEENYFQLLHSAVDLFTHTWSLSVEIQFYLIVPFLFILSKLLPERHQPSFYAALGTTSFLLQTYSSESFAFNNVFARVWQFLIGMVSYLTCSYESDSTLGKYNVISQSEEKERFVIDDELDLGEEAKELEDGDVSKKLGTIEPGNGDELPKVAQITAIFLMFFAAFGPTKFSELYVRLNTTLLTGLLICAAAEHPILCSRPLIYLGDISYALYLIHWPICAYCKSVFPESTFAVIIGLTVSVLAAVVVGQTFEKWYLRMNSKGITALVTIFYIIIAVVFFHLKSLRVPTFVDKNSMGNETWLDFDPSNMTFEKINEKNWLFSYNDYKNLYVEQCDYKFEEKGPLGPCEFKGLNEKAKYKIAVLGNSWGANHARMFHKACSSKARNMSMFNSYGCEPLYPFDDRCRKGAHYFDEVLDTVKPDYAFMFMRHISMMDPFVDAQNDTVYNVAKKRIIDFRDKIDKKLYMVGPLPQPTALSWNVQESFKAGKWPNDATIITPDSVKRYEDGMKRMNLLLKDCGSKCELIDYAPSFRNSTTNVFQYYDKYGMLYWNDNLHLTPHGLALVKGMYSRSMAGLSHRKMVLIFLLFISASPDPIRRWVNRKSTRRKRDDLQGLRGCAIGAVLLFHFFPDHFPNGYVGVDQFFVLSGFLMCMLLQKSQTMSRRQLVLNFYWRRLKRILPLYLLCLLGILLALYVFFPDSSVDTNLRTAPWALFFASNRPKSTEDDYFQMLQVAIDLFTHTWSLSVEIQFYLIVPFLFILSKIIPETRQPLFYAVVGSASFLLNVSTSESFAFNNVFARYDQISQAEEGEKLVLEDGEIDLSDEIKAIEEEPKNGQELPKVAQITAIFLMFFAAFGPTKFSELYVRFNTTLLTGLLICAAAEHPILCSRPLVYLGDISYALYLIHWPICAHCKLIHPDSTFAALVGLIASVLAAIVVGQTFEKWYLLLKSKSLTVLVSIFYAVNIILWLHLKSTRVAEFVDDKTVGNETWRDFDSSQMTFEEIDKKNWIYSHFDYQNLYLKHCEYTNAEKGPLGLCKFQGLNEQAKNKIVLFGNSWAANHARMFYDECSSKAKNMTMFSSYGCEPFYGFDQRCKQNMKDFDDLLTSAKPDYAFMIVRHISLMDNLADIQSDNLYKLARDRLISFKDLVGKKLYIVGPLPEPKTLSIFVSDSFKNGTWPKDTEIFPAKTSLKRYEDGKKRMDQLVKDCGSKCELIDYAPLFRNSTTNVFQYFDQKGMLYWTDPLHLSPHDAVKGPLEMGKPEDQKKKRDDLQGLRGCAIGAVLLFHFFPDHFPNGYVGVDQFFVLSGFLMCMLLQKSQTMSRRQLVLNFYWRRLKRILPLYLLCLLGILLALYVFFPDSSVDTNLRTAPWALFFASNRPKSTEDDYFQMLQMAIDLFTHTWSLSVEIQFYLLVPFLFILSKLLPEIYQPLFYVSIGAASFLLNISSSESFAFNNVFARVWQFLIGMSAYLTCSFDPKSTLGNYSRLSQCEESEKLIVKGDLDVVEQGKDGEEPKDGQELPKVAQITAIFLMFFAAFAPTKFSELYVRFNTTLLTGLLICAAAEHPILCSRPLIYLGDISYALYLIHWPVCAYCKLVHPDSTFAVFIGFSASILAAVVVRETFEKWYLSLKSGGITALVIIFYIFNILMFFHMKSSRVPSFLDKNLIGNETWLDFDSTNMTLDKINERNVIFSHFDYQNLYVKQCSYTSAEKGPLGICDFQDLNKRARNKIVIFGNSWAANHARMIHKECYSKANNMTMFSSYGCEPLYPTLELDRCKQNMKDFDDVLDSVKPDYAFMIDRHMATMVPLANLQNDTVYNYAKNRILNYRDKVKKKLFVLGPVPQPGPFTEIVYNSFKAGKWPENTQILTPGALMSYADGKKRMDQLVKDCGSKCELIDYAPLFRNSTTNEFQYYDQNGMVYWTYPLHLSPHGLSLVKGLYSRICEDL</sequence>
<dbReference type="InterPro" id="IPR043968">
    <property type="entry name" value="SGNH"/>
</dbReference>
<dbReference type="PANTHER" id="PTHR23028">
    <property type="entry name" value="ACETYLTRANSFERASE"/>
    <property type="match status" value="1"/>
</dbReference>
<feature type="transmembrane region" description="Helical" evidence="1">
    <location>
        <begin position="734"/>
        <end position="752"/>
    </location>
</feature>
<protein>
    <recommendedName>
        <fullName evidence="6">Acyl_transf_3 domain-containing protein</fullName>
    </recommendedName>
</protein>
<feature type="transmembrane region" description="Helical" evidence="1">
    <location>
        <begin position="963"/>
        <end position="980"/>
    </location>
</feature>
<feature type="transmembrane region" description="Helical" evidence="1">
    <location>
        <begin position="1520"/>
        <end position="1540"/>
    </location>
</feature>
<name>A0A8S1HBK1_9PELO</name>
<feature type="transmembrane region" description="Helical" evidence="1">
    <location>
        <begin position="355"/>
        <end position="376"/>
    </location>
</feature>
<feature type="transmembrane region" description="Helical" evidence="1">
    <location>
        <begin position="893"/>
        <end position="915"/>
    </location>
</feature>
<evidence type="ECO:0000313" key="4">
    <source>
        <dbReference type="EMBL" id="CAD6192677.1"/>
    </source>
</evidence>
<dbReference type="GO" id="GO:0016020">
    <property type="term" value="C:membrane"/>
    <property type="evidence" value="ECO:0007669"/>
    <property type="project" value="TreeGrafter"/>
</dbReference>
<feature type="domain" description="Acyltransferase 3" evidence="2">
    <location>
        <begin position="13"/>
        <end position="371"/>
    </location>
</feature>
<dbReference type="GO" id="GO:0000271">
    <property type="term" value="P:polysaccharide biosynthetic process"/>
    <property type="evidence" value="ECO:0007669"/>
    <property type="project" value="TreeGrafter"/>
</dbReference>
<keyword evidence="1" id="KW-0812">Transmembrane</keyword>
<keyword evidence="1" id="KW-1133">Transmembrane helix</keyword>
<feature type="transmembrane region" description="Helical" evidence="1">
    <location>
        <begin position="150"/>
        <end position="166"/>
    </location>
</feature>
<dbReference type="InterPro" id="IPR050879">
    <property type="entry name" value="Acyltransferase_3"/>
</dbReference>
<organism evidence="4 5">
    <name type="scientific">Caenorhabditis auriculariae</name>
    <dbReference type="NCBI Taxonomy" id="2777116"/>
    <lineage>
        <taxon>Eukaryota</taxon>
        <taxon>Metazoa</taxon>
        <taxon>Ecdysozoa</taxon>
        <taxon>Nematoda</taxon>
        <taxon>Chromadorea</taxon>
        <taxon>Rhabditida</taxon>
        <taxon>Rhabditina</taxon>
        <taxon>Rhabditomorpha</taxon>
        <taxon>Rhabditoidea</taxon>
        <taxon>Rhabditidae</taxon>
        <taxon>Peloderinae</taxon>
        <taxon>Caenorhabditis</taxon>
    </lineage>
</organism>
<feature type="transmembrane region" description="Helical" evidence="1">
    <location>
        <begin position="388"/>
        <end position="406"/>
    </location>
</feature>
<reference evidence="4" key="1">
    <citation type="submission" date="2020-10" db="EMBL/GenBank/DDBJ databases">
        <authorList>
            <person name="Kikuchi T."/>
        </authorList>
    </citation>
    <scope>NUCLEOTIDE SEQUENCE</scope>
    <source>
        <strain evidence="4">NKZ352</strain>
    </source>
</reference>
<feature type="transmembrane region" description="Helical" evidence="1">
    <location>
        <begin position="79"/>
        <end position="99"/>
    </location>
</feature>
<feature type="transmembrane region" description="Helical" evidence="1">
    <location>
        <begin position="1755"/>
        <end position="1773"/>
    </location>
</feature>
<feature type="transmembrane region" description="Helical" evidence="1">
    <location>
        <begin position="799"/>
        <end position="819"/>
    </location>
</feature>
<feature type="domain" description="Acyltransferase 3" evidence="2">
    <location>
        <begin position="733"/>
        <end position="906"/>
    </location>
</feature>
<dbReference type="Proteomes" id="UP000835052">
    <property type="component" value="Unassembled WGS sequence"/>
</dbReference>
<feature type="transmembrane region" description="Helical" evidence="1">
    <location>
        <begin position="1075"/>
        <end position="1093"/>
    </location>
</feature>
<feature type="domain" description="Acyltransferase 3" evidence="2">
    <location>
        <begin position="1391"/>
        <end position="1739"/>
    </location>
</feature>
<dbReference type="OrthoDB" id="5825384at2759"/>
<evidence type="ECO:0000259" key="2">
    <source>
        <dbReference type="Pfam" id="PF01757"/>
    </source>
</evidence>
<comment type="caution">
    <text evidence="4">The sequence shown here is derived from an EMBL/GenBank/DDBJ whole genome shotgun (WGS) entry which is preliminary data.</text>
</comment>
<feature type="transmembrane region" description="Helical" evidence="1">
    <location>
        <begin position="1722"/>
        <end position="1743"/>
    </location>
</feature>
<feature type="transmembrane region" description="Helical" evidence="1">
    <location>
        <begin position="1416"/>
        <end position="1436"/>
    </location>
</feature>
<dbReference type="InterPro" id="IPR002656">
    <property type="entry name" value="Acyl_transf_3_dom"/>
</dbReference>
<evidence type="ECO:0008006" key="6">
    <source>
        <dbReference type="Google" id="ProtNLM"/>
    </source>
</evidence>
<feature type="transmembrane region" description="Helical" evidence="1">
    <location>
        <begin position="1043"/>
        <end position="1063"/>
    </location>
</feature>
<feature type="transmembrane region" description="Helical" evidence="1">
    <location>
        <begin position="758"/>
        <end position="778"/>
    </location>
</feature>
<keyword evidence="5" id="KW-1185">Reference proteome</keyword>
<feature type="domain" description="SGNH" evidence="3">
    <location>
        <begin position="458"/>
        <end position="691"/>
    </location>
</feature>
<feature type="transmembrane region" description="Helical" evidence="1">
    <location>
        <begin position="870"/>
        <end position="886"/>
    </location>
</feature>
<keyword evidence="1" id="KW-0472">Membrane</keyword>
<proteinExistence type="predicted"/>
<accession>A0A8S1HBK1</accession>
<dbReference type="EMBL" id="CAJGYM010000029">
    <property type="protein sequence ID" value="CAD6192677.1"/>
    <property type="molecule type" value="Genomic_DNA"/>
</dbReference>
<evidence type="ECO:0000256" key="1">
    <source>
        <dbReference type="SAM" id="Phobius"/>
    </source>
</evidence>
<feature type="domain" description="SGNH" evidence="3">
    <location>
        <begin position="1145"/>
        <end position="1370"/>
    </location>
</feature>
<dbReference type="PANTHER" id="PTHR23028:SF127">
    <property type="entry name" value="ACYL_TRANSF_3 DOMAIN-CONTAINING PROTEIN-RELATED"/>
    <property type="match status" value="1"/>
</dbReference>
<evidence type="ECO:0000313" key="5">
    <source>
        <dbReference type="Proteomes" id="UP000835052"/>
    </source>
</evidence>
<feature type="transmembrane region" description="Helical" evidence="1">
    <location>
        <begin position="1547"/>
        <end position="1565"/>
    </location>
</feature>
<feature type="transmembrane region" description="Helical" evidence="1">
    <location>
        <begin position="38"/>
        <end position="58"/>
    </location>
</feature>
<dbReference type="Pfam" id="PF01757">
    <property type="entry name" value="Acyl_transf_3"/>
    <property type="match status" value="3"/>
</dbReference>
<evidence type="ECO:0000259" key="3">
    <source>
        <dbReference type="Pfam" id="PF19040"/>
    </source>
</evidence>